<dbReference type="STRING" id="357750.A0A2S6CLD9"/>
<dbReference type="Pfam" id="PF11807">
    <property type="entry name" value="UstYa"/>
    <property type="match status" value="1"/>
</dbReference>
<accession>A0A2S6CLD9</accession>
<dbReference type="PANTHER" id="PTHR33365:SF13">
    <property type="entry name" value="TAT PATHWAY SIGNAL SEQUENCE"/>
    <property type="match status" value="1"/>
</dbReference>
<sequence length="208" mass="24434">MSDMDMAIYTLTFNDLDYKVTRYTDKPDYVGTQVDRNWHDLGVNGPPIVVPTAETQYFDIEPHHARVDPSQSSAIPYEGVAGMIQAQHRLHCLNMLRQGLWYNWEYYRRIQHPDWSSKQEVMLGNYSLMELHTAHCVDQLRQSIMCESDLAIIPYMRDENGEGKMDFSRRKRCRNYDSLLHWHRNHSIGAELEKANGSVPYYSWTGRE</sequence>
<keyword evidence="3" id="KW-1185">Reference proteome</keyword>
<evidence type="ECO:0000313" key="2">
    <source>
        <dbReference type="EMBL" id="PPJ60548.1"/>
    </source>
</evidence>
<reference evidence="3" key="1">
    <citation type="journal article" date="2017" name="bioRxiv">
        <title>Conservation of a gene cluster reveals novel cercosporin biosynthetic mechanisms and extends production to the genus Colletotrichum.</title>
        <authorList>
            <person name="de Jonge R."/>
            <person name="Ebert M.K."/>
            <person name="Huitt-Roehl C.R."/>
            <person name="Pal P."/>
            <person name="Suttle J.C."/>
            <person name="Spanner R.E."/>
            <person name="Neubauer J.D."/>
            <person name="Jurick W.M.II."/>
            <person name="Stott K.A."/>
            <person name="Secor G.A."/>
            <person name="Thomma B.P.H.J."/>
            <person name="Van de Peer Y."/>
            <person name="Townsend C.A."/>
            <person name="Bolton M.D."/>
        </authorList>
    </citation>
    <scope>NUCLEOTIDE SEQUENCE [LARGE SCALE GENOMIC DNA]</scope>
    <source>
        <strain evidence="3">CBS538.71</strain>
    </source>
</reference>
<dbReference type="OrthoDB" id="3687641at2759"/>
<dbReference type="InterPro" id="IPR021765">
    <property type="entry name" value="UstYa-like"/>
</dbReference>
<comment type="similarity">
    <text evidence="1">Belongs to the ustYa family.</text>
</comment>
<evidence type="ECO:0000256" key="1">
    <source>
        <dbReference type="ARBA" id="ARBA00035112"/>
    </source>
</evidence>
<dbReference type="AlphaFoldDB" id="A0A2S6CLD9"/>
<dbReference type="Proteomes" id="UP000237631">
    <property type="component" value="Unassembled WGS sequence"/>
</dbReference>
<dbReference type="GO" id="GO:0043386">
    <property type="term" value="P:mycotoxin biosynthetic process"/>
    <property type="evidence" value="ECO:0007669"/>
    <property type="project" value="InterPro"/>
</dbReference>
<organism evidence="2 3">
    <name type="scientific">Cercospora berteroae</name>
    <dbReference type="NCBI Taxonomy" id="357750"/>
    <lineage>
        <taxon>Eukaryota</taxon>
        <taxon>Fungi</taxon>
        <taxon>Dikarya</taxon>
        <taxon>Ascomycota</taxon>
        <taxon>Pezizomycotina</taxon>
        <taxon>Dothideomycetes</taxon>
        <taxon>Dothideomycetidae</taxon>
        <taxon>Mycosphaerellales</taxon>
        <taxon>Mycosphaerellaceae</taxon>
        <taxon>Cercospora</taxon>
    </lineage>
</organism>
<name>A0A2S6CLD9_9PEZI</name>
<dbReference type="PANTHER" id="PTHR33365">
    <property type="entry name" value="YALI0B05434P"/>
    <property type="match status" value="1"/>
</dbReference>
<gene>
    <name evidence="2" type="ORF">CBER1_11819</name>
</gene>
<evidence type="ECO:0000313" key="3">
    <source>
        <dbReference type="Proteomes" id="UP000237631"/>
    </source>
</evidence>
<comment type="caution">
    <text evidence="2">The sequence shown here is derived from an EMBL/GenBank/DDBJ whole genome shotgun (WGS) entry which is preliminary data.</text>
</comment>
<proteinExistence type="inferred from homology"/>
<protein>
    <submittedName>
        <fullName evidence="2">Uncharacterized protein</fullName>
    </submittedName>
</protein>
<dbReference type="EMBL" id="PNEN01000261">
    <property type="protein sequence ID" value="PPJ60548.1"/>
    <property type="molecule type" value="Genomic_DNA"/>
</dbReference>